<dbReference type="SUPFAM" id="SSF52172">
    <property type="entry name" value="CheY-like"/>
    <property type="match status" value="1"/>
</dbReference>
<dbReference type="Pfam" id="PF21332">
    <property type="entry name" value="AmiR_N"/>
    <property type="match status" value="1"/>
</dbReference>
<accession>A0A1H9NDA2</accession>
<dbReference type="Gene3D" id="1.10.10.10">
    <property type="entry name" value="Winged helix-like DNA-binding domain superfamily/Winged helix DNA-binding domain"/>
    <property type="match status" value="1"/>
</dbReference>
<keyword evidence="3" id="KW-1185">Reference proteome</keyword>
<dbReference type="RefSeq" id="WP_092498833.1">
    <property type="nucleotide sequence ID" value="NZ_FOFG01000015.1"/>
</dbReference>
<evidence type="ECO:0000313" key="3">
    <source>
        <dbReference type="Proteomes" id="UP000199647"/>
    </source>
</evidence>
<dbReference type="Gene3D" id="3.40.50.2300">
    <property type="match status" value="1"/>
</dbReference>
<dbReference type="InterPro" id="IPR011006">
    <property type="entry name" value="CheY-like_superfamily"/>
</dbReference>
<dbReference type="EMBL" id="FOFG01000015">
    <property type="protein sequence ID" value="SER33737.1"/>
    <property type="molecule type" value="Genomic_DNA"/>
</dbReference>
<dbReference type="AlphaFoldDB" id="A0A1H9NDA2"/>
<protein>
    <submittedName>
        <fullName evidence="2">Two-component response regulator, AmiR/NasT family, consists of REC and RNA-binding antiterminator (ANTAR) domains</fullName>
    </submittedName>
</protein>
<sequence>MTRSLPAPHFRSWKALVLHRAHPAADALLKQLEKIGVAAEQCWPDLPFKDRGSSERPDVIFFDADMGYDEQFPWAPGQAPMPQIAMIGSEAPGRIEWALRQGADTHVLKPIGSSGVFGALLIAHRAFARRQALEAELAALQDKQGRRTAVARATALLMVRDGLSDKDAFRRLQTLAMASRLSLEDAADATLAHFGDADVGRNRA</sequence>
<proteinExistence type="predicted"/>
<dbReference type="InterPro" id="IPR049021">
    <property type="entry name" value="AmiR_N"/>
</dbReference>
<dbReference type="PROSITE" id="PS50921">
    <property type="entry name" value="ANTAR"/>
    <property type="match status" value="1"/>
</dbReference>
<organism evidence="2 3">
    <name type="scientific">Faunimonas pinastri</name>
    <dbReference type="NCBI Taxonomy" id="1855383"/>
    <lineage>
        <taxon>Bacteria</taxon>
        <taxon>Pseudomonadati</taxon>
        <taxon>Pseudomonadota</taxon>
        <taxon>Alphaproteobacteria</taxon>
        <taxon>Hyphomicrobiales</taxon>
        <taxon>Afifellaceae</taxon>
        <taxon>Faunimonas</taxon>
    </lineage>
</organism>
<dbReference type="InterPro" id="IPR008327">
    <property type="entry name" value="Sig_transdc_resp-reg_antiterm"/>
</dbReference>
<dbReference type="Pfam" id="PF03861">
    <property type="entry name" value="ANTAR"/>
    <property type="match status" value="1"/>
</dbReference>
<dbReference type="OrthoDB" id="6159164at2"/>
<evidence type="ECO:0000259" key="1">
    <source>
        <dbReference type="PROSITE" id="PS50921"/>
    </source>
</evidence>
<dbReference type="PIRSF" id="PIRSF036382">
    <property type="entry name" value="RR_antiterm"/>
    <property type="match status" value="1"/>
</dbReference>
<evidence type="ECO:0000313" key="2">
    <source>
        <dbReference type="EMBL" id="SER33737.1"/>
    </source>
</evidence>
<gene>
    <name evidence="2" type="ORF">SAMN05216548_11586</name>
</gene>
<dbReference type="InterPro" id="IPR005561">
    <property type="entry name" value="ANTAR"/>
</dbReference>
<dbReference type="SMART" id="SM01012">
    <property type="entry name" value="ANTAR"/>
    <property type="match status" value="1"/>
</dbReference>
<dbReference type="InterPro" id="IPR036388">
    <property type="entry name" value="WH-like_DNA-bd_sf"/>
</dbReference>
<dbReference type="GO" id="GO:0003723">
    <property type="term" value="F:RNA binding"/>
    <property type="evidence" value="ECO:0007669"/>
    <property type="project" value="InterPro"/>
</dbReference>
<reference evidence="2 3" key="1">
    <citation type="submission" date="2016-10" db="EMBL/GenBank/DDBJ databases">
        <authorList>
            <person name="de Groot N.N."/>
        </authorList>
    </citation>
    <scope>NUCLEOTIDE SEQUENCE [LARGE SCALE GENOMIC DNA]</scope>
    <source>
        <strain evidence="2 3">A52C2</strain>
    </source>
</reference>
<feature type="domain" description="ANTAR" evidence="1">
    <location>
        <begin position="130"/>
        <end position="191"/>
    </location>
</feature>
<dbReference type="Proteomes" id="UP000199647">
    <property type="component" value="Unassembled WGS sequence"/>
</dbReference>
<name>A0A1H9NDA2_9HYPH</name>
<dbReference type="STRING" id="1855383.SAMN05216548_11586"/>